<dbReference type="AlphaFoldDB" id="A0A2M7D7H9"/>
<reference evidence="2" key="1">
    <citation type="submission" date="2017-09" db="EMBL/GenBank/DDBJ databases">
        <title>Depth-based differentiation of microbial function through sediment-hosted aquifers and enrichment of novel symbionts in the deep terrestrial subsurface.</title>
        <authorList>
            <person name="Probst A.J."/>
            <person name="Ladd B."/>
            <person name="Jarett J.K."/>
            <person name="Geller-Mcgrath D.E."/>
            <person name="Sieber C.M.K."/>
            <person name="Emerson J.B."/>
            <person name="Anantharaman K."/>
            <person name="Thomas B.C."/>
            <person name="Malmstrom R."/>
            <person name="Stieglmeier M."/>
            <person name="Klingl A."/>
            <person name="Woyke T."/>
            <person name="Ryan C.M."/>
            <person name="Banfield J.F."/>
        </authorList>
    </citation>
    <scope>NUCLEOTIDE SEQUENCE [LARGE SCALE GENOMIC DNA]</scope>
</reference>
<comment type="caution">
    <text evidence="1">The sequence shown here is derived from an EMBL/GenBank/DDBJ whole genome shotgun (WGS) entry which is preliminary data.</text>
</comment>
<proteinExistence type="predicted"/>
<organism evidence="1 2">
    <name type="scientific">Candidatus Nealsonbacteria bacterium CG02_land_8_20_14_3_00_40_11</name>
    <dbReference type="NCBI Taxonomy" id="1974700"/>
    <lineage>
        <taxon>Bacteria</taxon>
        <taxon>Candidatus Nealsoniibacteriota</taxon>
    </lineage>
</organism>
<name>A0A2M7D7H9_9BACT</name>
<evidence type="ECO:0000313" key="2">
    <source>
        <dbReference type="Proteomes" id="UP000230304"/>
    </source>
</evidence>
<dbReference type="Proteomes" id="UP000230304">
    <property type="component" value="Unassembled WGS sequence"/>
</dbReference>
<gene>
    <name evidence="1" type="ORF">COS26_02485</name>
</gene>
<accession>A0A2M7D7H9</accession>
<dbReference type="EMBL" id="PEUA01000054">
    <property type="protein sequence ID" value="PIV42230.1"/>
    <property type="molecule type" value="Genomic_DNA"/>
</dbReference>
<protein>
    <submittedName>
        <fullName evidence="1">Uncharacterized protein</fullName>
    </submittedName>
</protein>
<evidence type="ECO:0000313" key="1">
    <source>
        <dbReference type="EMBL" id="PIV42230.1"/>
    </source>
</evidence>
<sequence>MALFSSRKFIGKNSRWESKPASKEAEHIRFPKRTFVPELARRNRAPLEIMFVKFYITSKGAPPNILDISNGAEPILL</sequence>